<proteinExistence type="predicted"/>
<keyword evidence="3" id="KW-0884">PQQ biosynthesis</keyword>
<evidence type="ECO:0000256" key="1">
    <source>
        <dbReference type="ARBA" id="ARBA00004886"/>
    </source>
</evidence>
<dbReference type="InterPro" id="IPR022479">
    <property type="entry name" value="PqqD_bac"/>
</dbReference>
<evidence type="ECO:0000313" key="4">
    <source>
        <dbReference type="EMBL" id="MFG1706542.1"/>
    </source>
</evidence>
<name>A0ABW7AGX5_9ACTN</name>
<comment type="pathway">
    <text evidence="1">Cofactor biosynthesis; pyrroloquinoline quinone biosynthesis.</text>
</comment>
<dbReference type="Gene3D" id="1.10.10.1150">
    <property type="entry name" value="Coenzyme PQQ synthesis protein D (PqqD)"/>
    <property type="match status" value="1"/>
</dbReference>
<dbReference type="NCBIfam" id="TIGR03859">
    <property type="entry name" value="PQQ_PqqD"/>
    <property type="match status" value="1"/>
</dbReference>
<sequence length="80" mass="8871">MSGWKPALSPAAHLRRCDVRQAELLIVPERIVVLNDEAAAIVRLCDGSRTVEEIAAEFPPEGTADVRCFLDDVRAQGWLR</sequence>
<organism evidence="4 5">
    <name type="scientific">Nonomuraea marmarensis</name>
    <dbReference type="NCBI Taxonomy" id="3351344"/>
    <lineage>
        <taxon>Bacteria</taxon>
        <taxon>Bacillati</taxon>
        <taxon>Actinomycetota</taxon>
        <taxon>Actinomycetes</taxon>
        <taxon>Streptosporangiales</taxon>
        <taxon>Streptosporangiaceae</taxon>
        <taxon>Nonomuraea</taxon>
    </lineage>
</organism>
<keyword evidence="5" id="KW-1185">Reference proteome</keyword>
<comment type="subunit">
    <text evidence="2">Monomer. Interacts with PqqE.</text>
</comment>
<dbReference type="InterPro" id="IPR008792">
    <property type="entry name" value="PQQD"/>
</dbReference>
<comment type="caution">
    <text evidence="4">The sequence shown here is derived from an EMBL/GenBank/DDBJ whole genome shotgun (WGS) entry which is preliminary data.</text>
</comment>
<accession>A0ABW7AGX5</accession>
<dbReference type="Pfam" id="PF05402">
    <property type="entry name" value="PqqD"/>
    <property type="match status" value="1"/>
</dbReference>
<dbReference type="InterPro" id="IPR041881">
    <property type="entry name" value="PqqD_sf"/>
</dbReference>
<dbReference type="Proteomes" id="UP001603978">
    <property type="component" value="Unassembled WGS sequence"/>
</dbReference>
<dbReference type="EMBL" id="JBICRM010000016">
    <property type="protein sequence ID" value="MFG1706542.1"/>
    <property type="molecule type" value="Genomic_DNA"/>
</dbReference>
<protein>
    <submittedName>
        <fullName evidence="4">Pyrroloquinoline quinone biosynthesis peptide chaperone PqqD</fullName>
    </submittedName>
</protein>
<reference evidence="4 5" key="1">
    <citation type="submission" date="2024-10" db="EMBL/GenBank/DDBJ databases">
        <authorList>
            <person name="Topkara A.R."/>
            <person name="Saygin H."/>
        </authorList>
    </citation>
    <scope>NUCLEOTIDE SEQUENCE [LARGE SCALE GENOMIC DNA]</scope>
    <source>
        <strain evidence="4 5">M3C6</strain>
    </source>
</reference>
<gene>
    <name evidence="4" type="primary">pqqD</name>
    <name evidence="4" type="ORF">ACFLIM_25440</name>
</gene>
<evidence type="ECO:0000313" key="5">
    <source>
        <dbReference type="Proteomes" id="UP001603978"/>
    </source>
</evidence>
<evidence type="ECO:0000256" key="2">
    <source>
        <dbReference type="ARBA" id="ARBA00011741"/>
    </source>
</evidence>
<evidence type="ECO:0000256" key="3">
    <source>
        <dbReference type="ARBA" id="ARBA00022905"/>
    </source>
</evidence>
<dbReference type="RefSeq" id="WP_393169489.1">
    <property type="nucleotide sequence ID" value="NZ_JBICRM010000016.1"/>
</dbReference>